<dbReference type="WBParaSite" id="PSAMB.scaffold1051size36673.g10788.t1">
    <property type="protein sequence ID" value="PSAMB.scaffold1051size36673.g10788.t1"/>
    <property type="gene ID" value="PSAMB.scaffold1051size36673.g10788"/>
</dbReference>
<keyword evidence="2" id="KW-0677">Repeat</keyword>
<dbReference type="SMART" id="SM00116">
    <property type="entry name" value="CBS"/>
    <property type="match status" value="2"/>
</dbReference>
<dbReference type="PROSITE" id="PS51371">
    <property type="entry name" value="CBS"/>
    <property type="match status" value="1"/>
</dbReference>
<evidence type="ECO:0000256" key="2">
    <source>
        <dbReference type="ARBA" id="ARBA00022737"/>
    </source>
</evidence>
<dbReference type="Pfam" id="PF00571">
    <property type="entry name" value="CBS"/>
    <property type="match status" value="2"/>
</dbReference>
<keyword evidence="3 5" id="KW-0129">CBS domain</keyword>
<protein>
    <submittedName>
        <fullName evidence="8">CBS domain-containing protein</fullName>
    </submittedName>
</protein>
<dbReference type="PANTHER" id="PTHR13780:SF36">
    <property type="entry name" value="CBS DOMAIN-CONTAINING PROTEIN"/>
    <property type="match status" value="1"/>
</dbReference>
<reference evidence="8" key="1">
    <citation type="submission" date="2022-11" db="UniProtKB">
        <authorList>
            <consortium name="WormBaseParasite"/>
        </authorList>
    </citation>
    <scope>IDENTIFICATION</scope>
</reference>
<evidence type="ECO:0000256" key="4">
    <source>
        <dbReference type="ARBA" id="ARBA00025878"/>
    </source>
</evidence>
<evidence type="ECO:0000256" key="1">
    <source>
        <dbReference type="ARBA" id="ARBA00006750"/>
    </source>
</evidence>
<name>A0A914UJ31_9BILA</name>
<feature type="domain" description="CBS" evidence="6">
    <location>
        <begin position="10"/>
        <end position="73"/>
    </location>
</feature>
<dbReference type="AlphaFoldDB" id="A0A914UJ31"/>
<proteinExistence type="inferred from homology"/>
<sequence>MGRSVAKAAVGKWQELRTVTKDSSLRDAVELMVTEGLSSVPVVERPNSLKPTDVLCKADVVRLLATTKSEQPTNLYSTIMTATVDDALRSRDPRDNIDPPFCSFKDSVVSVIDKTLAYKDFRCIFALDDAGRLMGAISVSDLMRHIMTQRIRPPLTG</sequence>
<keyword evidence="7" id="KW-1185">Reference proteome</keyword>
<evidence type="ECO:0000313" key="7">
    <source>
        <dbReference type="Proteomes" id="UP000887566"/>
    </source>
</evidence>
<evidence type="ECO:0000256" key="3">
    <source>
        <dbReference type="ARBA" id="ARBA00023122"/>
    </source>
</evidence>
<dbReference type="PANTHER" id="PTHR13780">
    <property type="entry name" value="AMP-ACTIVATED PROTEIN KINASE, GAMMA REGULATORY SUBUNIT"/>
    <property type="match status" value="1"/>
</dbReference>
<dbReference type="Gene3D" id="3.10.580.10">
    <property type="entry name" value="CBS-domain"/>
    <property type="match status" value="1"/>
</dbReference>
<dbReference type="InterPro" id="IPR046342">
    <property type="entry name" value="CBS_dom_sf"/>
</dbReference>
<evidence type="ECO:0000313" key="8">
    <source>
        <dbReference type="WBParaSite" id="PSAMB.scaffold1051size36673.g10788.t1"/>
    </source>
</evidence>
<accession>A0A914UJ31</accession>
<dbReference type="CDD" id="cd02205">
    <property type="entry name" value="CBS_pair_SF"/>
    <property type="match status" value="1"/>
</dbReference>
<dbReference type="SUPFAM" id="SSF54631">
    <property type="entry name" value="CBS-domain pair"/>
    <property type="match status" value="1"/>
</dbReference>
<dbReference type="InterPro" id="IPR050511">
    <property type="entry name" value="AMPK_gamma/SDS23_families"/>
</dbReference>
<dbReference type="Proteomes" id="UP000887566">
    <property type="component" value="Unplaced"/>
</dbReference>
<dbReference type="InterPro" id="IPR000644">
    <property type="entry name" value="CBS_dom"/>
</dbReference>
<organism evidence="7 8">
    <name type="scientific">Plectus sambesii</name>
    <dbReference type="NCBI Taxonomy" id="2011161"/>
    <lineage>
        <taxon>Eukaryota</taxon>
        <taxon>Metazoa</taxon>
        <taxon>Ecdysozoa</taxon>
        <taxon>Nematoda</taxon>
        <taxon>Chromadorea</taxon>
        <taxon>Plectida</taxon>
        <taxon>Plectina</taxon>
        <taxon>Plectoidea</taxon>
        <taxon>Plectidae</taxon>
        <taxon>Plectus</taxon>
    </lineage>
</organism>
<evidence type="ECO:0000259" key="6">
    <source>
        <dbReference type="PROSITE" id="PS51371"/>
    </source>
</evidence>
<comment type="subunit">
    <text evidence="4">AMPK is a heterotrimer of an alpha catalytic subunit (PRKAA1 or PRKAA2), a beta (PRKAB1 or PRKAB2) and a gamma non-catalytic subunits (PRKAG1, PRKAG2 or PRKAG3). Interacts with FNIP1 and FNIP2.</text>
</comment>
<evidence type="ECO:0000256" key="5">
    <source>
        <dbReference type="PROSITE-ProRule" id="PRU00703"/>
    </source>
</evidence>
<comment type="similarity">
    <text evidence="1">Belongs to the 5'-AMP-activated protein kinase gamma subunit family.</text>
</comment>